<dbReference type="InterPro" id="IPR008538">
    <property type="entry name" value="Uma2"/>
</dbReference>
<gene>
    <name evidence="2" type="ORF">CDO52_16155</name>
</gene>
<dbReference type="PANTHER" id="PTHR35400:SF3">
    <property type="entry name" value="SLL1072 PROTEIN"/>
    <property type="match status" value="1"/>
</dbReference>
<evidence type="ECO:0000313" key="3">
    <source>
        <dbReference type="Proteomes" id="UP000215005"/>
    </source>
</evidence>
<dbReference type="SUPFAM" id="SSF52980">
    <property type="entry name" value="Restriction endonuclease-like"/>
    <property type="match status" value="1"/>
</dbReference>
<keyword evidence="2" id="KW-0378">Hydrolase</keyword>
<evidence type="ECO:0000259" key="1">
    <source>
        <dbReference type="Pfam" id="PF05685"/>
    </source>
</evidence>
<accession>A0A223S7K3</accession>
<dbReference type="EMBL" id="CP022753">
    <property type="protein sequence ID" value="ASU84117.1"/>
    <property type="molecule type" value="Genomic_DNA"/>
</dbReference>
<dbReference type="PANTHER" id="PTHR35400">
    <property type="entry name" value="SLR1083 PROTEIN"/>
    <property type="match status" value="1"/>
</dbReference>
<protein>
    <submittedName>
        <fullName evidence="2">Uma2 family endonuclease</fullName>
    </submittedName>
</protein>
<dbReference type="InterPro" id="IPR011335">
    <property type="entry name" value="Restrct_endonuc-II-like"/>
</dbReference>
<sequence length="197" mass="22415">MAAGPLPEPTERVPDWLVRGFTADEFLQMRGLPPHTELIDGSLVFASPRMQWHSWVVELFSKELDRQAPEHLRATREMSVRIGERQMPEPDVIVIAAEAVDPQATHYLASDVLLAVEAVSPEFRERDRETKPQKYARAGIQHYWRIEQEGSRVVAYLYELDTVTACYAVWGIHHDRLKTSAPYPIDIDLTAVGRRGG</sequence>
<dbReference type="CDD" id="cd06260">
    <property type="entry name" value="DUF820-like"/>
    <property type="match status" value="1"/>
</dbReference>
<proteinExistence type="predicted"/>
<dbReference type="Pfam" id="PF05685">
    <property type="entry name" value="Uma2"/>
    <property type="match status" value="1"/>
</dbReference>
<evidence type="ECO:0000313" key="2">
    <source>
        <dbReference type="EMBL" id="ASU84117.1"/>
    </source>
</evidence>
<reference evidence="2 3" key="1">
    <citation type="submission" date="2017-08" db="EMBL/GenBank/DDBJ databases">
        <title>The complete genome sequence of Nocardiopsis gilva YIM 90087.</title>
        <authorList>
            <person name="Yin M."/>
            <person name="Tang S."/>
        </authorList>
    </citation>
    <scope>NUCLEOTIDE SEQUENCE [LARGE SCALE GENOMIC DNA]</scope>
    <source>
        <strain evidence="2 3">YIM 90087</strain>
    </source>
</reference>
<feature type="domain" description="Putative restriction endonuclease" evidence="1">
    <location>
        <begin position="24"/>
        <end position="157"/>
    </location>
</feature>
<keyword evidence="2" id="KW-0540">Nuclease</keyword>
<dbReference type="InterPro" id="IPR012296">
    <property type="entry name" value="Nuclease_put_TT1808"/>
</dbReference>
<organism evidence="2 3">
    <name type="scientific">Nocardiopsis gilva YIM 90087</name>
    <dbReference type="NCBI Taxonomy" id="1235441"/>
    <lineage>
        <taxon>Bacteria</taxon>
        <taxon>Bacillati</taxon>
        <taxon>Actinomycetota</taxon>
        <taxon>Actinomycetes</taxon>
        <taxon>Streptosporangiales</taxon>
        <taxon>Nocardiopsidaceae</taxon>
        <taxon>Nocardiopsis</taxon>
    </lineage>
</organism>
<keyword evidence="2" id="KW-0255">Endonuclease</keyword>
<dbReference type="GO" id="GO:0004519">
    <property type="term" value="F:endonuclease activity"/>
    <property type="evidence" value="ECO:0007669"/>
    <property type="project" value="UniProtKB-KW"/>
</dbReference>
<keyword evidence="3" id="KW-1185">Reference proteome</keyword>
<dbReference type="Gene3D" id="3.90.1570.10">
    <property type="entry name" value="tt1808, chain A"/>
    <property type="match status" value="1"/>
</dbReference>
<dbReference type="KEGG" id="ngv:CDO52_16155"/>
<dbReference type="RefSeq" id="WP_017617741.1">
    <property type="nucleotide sequence ID" value="NZ_ANBG01000092.1"/>
</dbReference>
<name>A0A223S7K3_9ACTN</name>
<dbReference type="AlphaFoldDB" id="A0A223S7K3"/>
<dbReference type="Proteomes" id="UP000215005">
    <property type="component" value="Chromosome"/>
</dbReference>